<comment type="similarity">
    <text evidence="6 7">Belongs to the ephrin family.</text>
</comment>
<dbReference type="Proteomes" id="UP000675881">
    <property type="component" value="Chromosome 13"/>
</dbReference>
<evidence type="ECO:0000313" key="9">
    <source>
        <dbReference type="Proteomes" id="UP000675881"/>
    </source>
</evidence>
<keyword evidence="9" id="KW-1185">Reference proteome</keyword>
<sequence length="206" mass="23793">MQLSFRILTLVSLFKICLSMRQNHVIHWNTSNPIFRIDNTDHILDVNHGNQPWEYDQVNIICPNYKTLRGTSSDTEDEEKYIIYNVSKEEYETCRILNPNPRIVAVCDKPHELLYFTISFRSFTPTPGGMEFKPGKDYYFISTSSPNDLKSKNGGRCSTHNMKIAFKVASRDHERSSSSPIESLSNKKKCVSPKYQYSKASKTIHN</sequence>
<name>A0A7R8CIB4_LEPSM</name>
<dbReference type="GO" id="GO:0046875">
    <property type="term" value="F:ephrin receptor binding"/>
    <property type="evidence" value="ECO:0007669"/>
    <property type="project" value="TreeGrafter"/>
</dbReference>
<dbReference type="CDD" id="cd02675">
    <property type="entry name" value="Ephrin_ectodomain"/>
    <property type="match status" value="1"/>
</dbReference>
<evidence type="ECO:0000256" key="5">
    <source>
        <dbReference type="ARBA" id="ARBA00023180"/>
    </source>
</evidence>
<keyword evidence="4" id="KW-1015">Disulfide bond</keyword>
<dbReference type="SUPFAM" id="SSF49503">
    <property type="entry name" value="Cupredoxins"/>
    <property type="match status" value="1"/>
</dbReference>
<keyword evidence="2" id="KW-0732">Signal</keyword>
<dbReference type="InterPro" id="IPR031328">
    <property type="entry name" value="Ephrin"/>
</dbReference>
<organism evidence="8 9">
    <name type="scientific">Lepeophtheirus salmonis</name>
    <name type="common">Salmon louse</name>
    <name type="synonym">Caligus salmonis</name>
    <dbReference type="NCBI Taxonomy" id="72036"/>
    <lineage>
        <taxon>Eukaryota</taxon>
        <taxon>Metazoa</taxon>
        <taxon>Ecdysozoa</taxon>
        <taxon>Arthropoda</taxon>
        <taxon>Crustacea</taxon>
        <taxon>Multicrustacea</taxon>
        <taxon>Hexanauplia</taxon>
        <taxon>Copepoda</taxon>
        <taxon>Siphonostomatoida</taxon>
        <taxon>Caligidae</taxon>
        <taxon>Lepeophtheirus</taxon>
    </lineage>
</organism>
<dbReference type="GO" id="GO:0007411">
    <property type="term" value="P:axon guidance"/>
    <property type="evidence" value="ECO:0007669"/>
    <property type="project" value="TreeGrafter"/>
</dbReference>
<dbReference type="PRINTS" id="PR01347">
    <property type="entry name" value="EPHRIN"/>
</dbReference>
<proteinExistence type="inferred from homology"/>
<comment type="subcellular location">
    <subcellularLocation>
        <location evidence="1">Membrane</location>
    </subcellularLocation>
</comment>
<dbReference type="InterPro" id="IPR008972">
    <property type="entry name" value="Cupredoxin"/>
</dbReference>
<evidence type="ECO:0000256" key="3">
    <source>
        <dbReference type="ARBA" id="ARBA00023136"/>
    </source>
</evidence>
<keyword evidence="5" id="KW-0325">Glycoprotein</keyword>
<dbReference type="EMBL" id="HG994592">
    <property type="protein sequence ID" value="CAF2827944.1"/>
    <property type="molecule type" value="Genomic_DNA"/>
</dbReference>
<evidence type="ECO:0000256" key="1">
    <source>
        <dbReference type="ARBA" id="ARBA00004370"/>
    </source>
</evidence>
<evidence type="ECO:0000256" key="2">
    <source>
        <dbReference type="ARBA" id="ARBA00022729"/>
    </source>
</evidence>
<dbReference type="PROSITE" id="PS51551">
    <property type="entry name" value="EPHRIN_RBD_2"/>
    <property type="match status" value="1"/>
</dbReference>
<gene>
    <name evidence="8" type="ORF">LSAA_4009</name>
</gene>
<dbReference type="InterPro" id="IPR001799">
    <property type="entry name" value="Ephrin_RBD"/>
</dbReference>
<dbReference type="AlphaFoldDB" id="A0A7R8CIB4"/>
<accession>A0A7R8CIB4</accession>
<dbReference type="PANTHER" id="PTHR11304:SF29">
    <property type="entry name" value="EPHRIN"/>
    <property type="match status" value="1"/>
</dbReference>
<dbReference type="GO" id="GO:0048013">
    <property type="term" value="P:ephrin receptor signaling pathway"/>
    <property type="evidence" value="ECO:0007669"/>
    <property type="project" value="TreeGrafter"/>
</dbReference>
<evidence type="ECO:0000256" key="7">
    <source>
        <dbReference type="RuleBase" id="RU004375"/>
    </source>
</evidence>
<dbReference type="Gene3D" id="2.60.40.420">
    <property type="entry name" value="Cupredoxins - blue copper proteins"/>
    <property type="match status" value="1"/>
</dbReference>
<evidence type="ECO:0000256" key="4">
    <source>
        <dbReference type="ARBA" id="ARBA00023157"/>
    </source>
</evidence>
<protein>
    <submittedName>
        <fullName evidence="8">EFNB</fullName>
    </submittedName>
</protein>
<dbReference type="GO" id="GO:0005886">
    <property type="term" value="C:plasma membrane"/>
    <property type="evidence" value="ECO:0007669"/>
    <property type="project" value="TreeGrafter"/>
</dbReference>
<comment type="caution">
    <text evidence="6">Lacks conserved residue(s) required for the propagation of feature annotation.</text>
</comment>
<dbReference type="PANTHER" id="PTHR11304">
    <property type="entry name" value="EPHRIN"/>
    <property type="match status" value="1"/>
</dbReference>
<evidence type="ECO:0000313" key="8">
    <source>
        <dbReference type="EMBL" id="CAF2827944.1"/>
    </source>
</evidence>
<reference evidence="8" key="1">
    <citation type="submission" date="2021-02" db="EMBL/GenBank/DDBJ databases">
        <authorList>
            <person name="Bekaert M."/>
        </authorList>
    </citation>
    <scope>NUCLEOTIDE SEQUENCE</scope>
    <source>
        <strain evidence="8">IoA-00</strain>
    </source>
</reference>
<dbReference type="OrthoDB" id="6250301at2759"/>
<keyword evidence="3 7" id="KW-0472">Membrane</keyword>
<evidence type="ECO:0000256" key="6">
    <source>
        <dbReference type="PROSITE-ProRule" id="PRU00884"/>
    </source>
</evidence>
<dbReference type="Pfam" id="PF00812">
    <property type="entry name" value="Ephrin"/>
    <property type="match status" value="1"/>
</dbReference>